<keyword evidence="1" id="KW-0472">Membrane</keyword>
<evidence type="ECO:0000256" key="1">
    <source>
        <dbReference type="SAM" id="Phobius"/>
    </source>
</evidence>
<reference evidence="2" key="1">
    <citation type="journal article" date="2015" name="Nature">
        <title>Complex archaea that bridge the gap between prokaryotes and eukaryotes.</title>
        <authorList>
            <person name="Spang A."/>
            <person name="Saw J.H."/>
            <person name="Jorgensen S.L."/>
            <person name="Zaremba-Niedzwiedzka K."/>
            <person name="Martijn J."/>
            <person name="Lind A.E."/>
            <person name="van Eijk R."/>
            <person name="Schleper C."/>
            <person name="Guy L."/>
            <person name="Ettema T.J."/>
        </authorList>
    </citation>
    <scope>NUCLEOTIDE SEQUENCE</scope>
</reference>
<name>A0A0F9KIF6_9ZZZZ</name>
<feature type="transmembrane region" description="Helical" evidence="1">
    <location>
        <begin position="20"/>
        <end position="44"/>
    </location>
</feature>
<dbReference type="NCBIfam" id="NF040945">
    <property type="entry name" value="CCC_membrane"/>
    <property type="match status" value="1"/>
</dbReference>
<keyword evidence="1" id="KW-0812">Transmembrane</keyword>
<protein>
    <recommendedName>
        <fullName evidence="3">DUF4190 domain-containing protein</fullName>
    </recommendedName>
</protein>
<evidence type="ECO:0008006" key="3">
    <source>
        <dbReference type="Google" id="ProtNLM"/>
    </source>
</evidence>
<accession>A0A0F9KIF6</accession>
<keyword evidence="1" id="KW-1133">Transmembrane helix</keyword>
<feature type="transmembrane region" description="Helical" evidence="1">
    <location>
        <begin position="74"/>
        <end position="102"/>
    </location>
</feature>
<evidence type="ECO:0000313" key="2">
    <source>
        <dbReference type="EMBL" id="KKM81889.1"/>
    </source>
</evidence>
<dbReference type="AlphaFoldDB" id="A0A0F9KIF6"/>
<comment type="caution">
    <text evidence="2">The sequence shown here is derived from an EMBL/GenBank/DDBJ whole genome shotgun (WGS) entry which is preliminary data.</text>
</comment>
<dbReference type="EMBL" id="LAZR01007947">
    <property type="protein sequence ID" value="KKM81889.1"/>
    <property type="molecule type" value="Genomic_DNA"/>
</dbReference>
<proteinExistence type="predicted"/>
<gene>
    <name evidence="2" type="ORF">LCGC14_1325280</name>
</gene>
<sequence length="108" mass="11198">MNNQIGPQSLPGSSNALTFGILSIVLTLTCCGPFGAIFSIVGLSNAKTAQNVFMQGSGEFTGIENARTGKILSYVGLALAGIYLLLAILYFGIIGAFIYAAINDTGMQ</sequence>
<organism evidence="2">
    <name type="scientific">marine sediment metagenome</name>
    <dbReference type="NCBI Taxonomy" id="412755"/>
    <lineage>
        <taxon>unclassified sequences</taxon>
        <taxon>metagenomes</taxon>
        <taxon>ecological metagenomes</taxon>
    </lineage>
</organism>